<feature type="domain" description="SHSP" evidence="3">
    <location>
        <begin position="16"/>
        <end position="136"/>
    </location>
</feature>
<evidence type="ECO:0000256" key="1">
    <source>
        <dbReference type="PROSITE-ProRule" id="PRU00285"/>
    </source>
</evidence>
<gene>
    <name evidence="4" type="ORF">E6K78_07930</name>
</gene>
<comment type="similarity">
    <text evidence="1 2">Belongs to the small heat shock protein (HSP20) family.</text>
</comment>
<evidence type="ECO:0000259" key="3">
    <source>
        <dbReference type="PROSITE" id="PS01031"/>
    </source>
</evidence>
<comment type="caution">
    <text evidence="4">The sequence shown here is derived from an EMBL/GenBank/DDBJ whole genome shotgun (WGS) entry which is preliminary data.</text>
</comment>
<name>A0A538TNX6_UNCEI</name>
<proteinExistence type="inferred from homology"/>
<dbReference type="Proteomes" id="UP000316609">
    <property type="component" value="Unassembled WGS sequence"/>
</dbReference>
<dbReference type="AlphaFoldDB" id="A0A538TNX6"/>
<dbReference type="CDD" id="cd06464">
    <property type="entry name" value="ACD_sHsps-like"/>
    <property type="match status" value="1"/>
</dbReference>
<dbReference type="PROSITE" id="PS01031">
    <property type="entry name" value="SHSP"/>
    <property type="match status" value="1"/>
</dbReference>
<dbReference type="Pfam" id="PF00011">
    <property type="entry name" value="HSP20"/>
    <property type="match status" value="1"/>
</dbReference>
<accession>A0A538TNX6</accession>
<reference evidence="4 5" key="1">
    <citation type="journal article" date="2019" name="Nat. Microbiol.">
        <title>Mediterranean grassland soil C-N compound turnover is dependent on rainfall and depth, and is mediated by genomically divergent microorganisms.</title>
        <authorList>
            <person name="Diamond S."/>
            <person name="Andeer P.F."/>
            <person name="Li Z."/>
            <person name="Crits-Christoph A."/>
            <person name="Burstein D."/>
            <person name="Anantharaman K."/>
            <person name="Lane K.R."/>
            <person name="Thomas B.C."/>
            <person name="Pan C."/>
            <person name="Northen T.R."/>
            <person name="Banfield J.F."/>
        </authorList>
    </citation>
    <scope>NUCLEOTIDE SEQUENCE [LARGE SCALE GENOMIC DNA]</scope>
    <source>
        <strain evidence="4">WS_8</strain>
    </source>
</reference>
<dbReference type="InterPro" id="IPR008978">
    <property type="entry name" value="HSP20-like_chaperone"/>
</dbReference>
<sequence length="138" mass="15891">MILRYACRAAGIGALMTHEDALERVQREVERLWRDLVYRRHPAAHFGEQPWRESIRVRLKGSTLEVSGRRSPPQEQAGTLFYHRAEIYYGEFSRLIELPWEADEKQVQALYHNGMLEIRIPASVAPPAVEVPIKGPTT</sequence>
<evidence type="ECO:0000313" key="4">
    <source>
        <dbReference type="EMBL" id="TMQ65333.1"/>
    </source>
</evidence>
<protein>
    <submittedName>
        <fullName evidence="4">Hsp20/alpha crystallin family protein</fullName>
    </submittedName>
</protein>
<dbReference type="Gene3D" id="2.60.40.790">
    <property type="match status" value="1"/>
</dbReference>
<evidence type="ECO:0000313" key="5">
    <source>
        <dbReference type="Proteomes" id="UP000316609"/>
    </source>
</evidence>
<evidence type="ECO:0000256" key="2">
    <source>
        <dbReference type="RuleBase" id="RU003616"/>
    </source>
</evidence>
<dbReference type="SUPFAM" id="SSF49764">
    <property type="entry name" value="HSP20-like chaperones"/>
    <property type="match status" value="1"/>
</dbReference>
<dbReference type="EMBL" id="VBOY01000072">
    <property type="protein sequence ID" value="TMQ65333.1"/>
    <property type="molecule type" value="Genomic_DNA"/>
</dbReference>
<organism evidence="4 5">
    <name type="scientific">Eiseniibacteriota bacterium</name>
    <dbReference type="NCBI Taxonomy" id="2212470"/>
    <lineage>
        <taxon>Bacteria</taxon>
        <taxon>Candidatus Eiseniibacteriota</taxon>
    </lineage>
</organism>
<dbReference type="InterPro" id="IPR002068">
    <property type="entry name" value="A-crystallin/Hsp20_dom"/>
</dbReference>